<dbReference type="SUPFAM" id="SSF52540">
    <property type="entry name" value="P-loop containing nucleoside triphosphate hydrolases"/>
    <property type="match status" value="2"/>
</dbReference>
<dbReference type="GO" id="GO:0005524">
    <property type="term" value="F:ATP binding"/>
    <property type="evidence" value="ECO:0007669"/>
    <property type="project" value="UniProtKB-KW"/>
</dbReference>
<dbReference type="Gene3D" id="1.10.8.720">
    <property type="entry name" value="Region D6 of dynein motor"/>
    <property type="match status" value="1"/>
</dbReference>
<feature type="domain" description="Dynein heavy chain region D6 P-loop" evidence="15">
    <location>
        <begin position="1488"/>
        <end position="1604"/>
    </location>
</feature>
<keyword evidence="8" id="KW-0243">Dynein</keyword>
<dbReference type="GO" id="GO:0031514">
    <property type="term" value="C:motile cilium"/>
    <property type="evidence" value="ECO:0007669"/>
    <property type="project" value="UniProtKB-ARBA"/>
</dbReference>
<sequence length="2083" mass="235496">MFSCKIFLSCMCRPPPPPLFQAVMVHTAETIRIRFFLDLLMEQRHPVMLVGNAGVGKTVLVNDKLASLSENYAIANVPFNFYTTSEMLQKILEKPLEKKAGRNYGPPGNKTLIYFIDDMNMPEVDSYGTVQPHTLIRQHLDYSHWYDRTKLSLKDIHKCQYVACMNPTAGSFTINPRLQRHFCVFAVSFPGVESLNTIYHSILTQHLTNPDFRLPQNIVRLSSNIVAASLSLHHKVTLLFLPTAIKSHYIFNLRDFSSIFQGLLFSTNECLSAPTDLVRLWMHETQRVYGDKLIEDKDIEAFTKIQTDIVKKSFEELDESVLMEKPNIYCHFAQGIGEPKYMPITDWKLLTNLLQDALVSYNDLVAAMNLVLFEDAMMHVCRINRILESPRGSALLVGVGGSGKQSLSRLAAFISSLEVVQIQLRKGYGIPDLKMELSGLYLKAGLKNVGIMFLMTDAQVPNEHFLVLINDLLSTGEVPDLFPDDTVENILAGVRNEVKGAGQPDTRENCWKFFIDRVRRQLKVVLCFSPVGSTLRVRARKFPAIITSTAINWFHEWPQEALISVSIRFLEELDVLPENFRHSSACFMAFVHTAVNTMSKVYLQNERRYNYTTPKSYLEQISLYSKLLRLKSLELAGKVERLENGLEKLKSTAEQVDDLKAKLAIQEIELQKKNEAADALIEIVGIETEKVSTEKAIADEEEMKVGIIAEEVTKKQQDCAEDLAKAEPALQAAQDALNTLNKANLTELKSFGSPPGAVTNVTAAVMVLLAPGGKIPKDRSWKSAKITMAKVDSFLDALINYDKENIHPEIMKAIQPYLKDPEFEPEFIRSKSGAAAGLCAWVINIVKFYEVYCDVEPKRKALAQANADLATATEKLSVIKRKVVSLEEQLAKLTADFEQASAEKQRCQQEADATNRTIQLANRLVGGLASENVRWAEAVANYMQQGTTLPGDVLLVTAFISYVGCFTKQYRLDLLNKMWLPFLKTLEPPIPITEGLDPLSLLTDDAQIAVWNNEGLPSDRMSTENATILSNSDRWPLMIDPQLQGVKWIKQKYGEALKVIRLGQRGYLDVIEQSLSSGATVLLENIGENLDPVLDTLLGRNLIKKGKAIKIGDKEVEYNSTFQLILQTKMANPHYKPEMQAQTTLINFTVTRDGLEDQLLAEVVKAERPDLEDLKAELTKQQNDFKIMLKSLEDDLLSRLSSAGGNILGDTALVENLETTKRTAAEIEQKVNEAKVTSAKIDQAREYYRPAAARASLLYFILNELNTINPIYQFSLKTTSSPSRLNKSSSFLLLPPQAFSVVFQKAIEKAVPSDVVATRVLNLIDCITFSVFVYTSRGLFECDKLIFLSQMSFQILLMNEEIQPPELDFLLRFPIMPHVTSPVDFLSNNSWGGIRSLSSRDEFRNLDRDIESSSKRWKKLVESECPEKEKFPQEWKNKTALQRMCMMRALRPDRMTYAVGAFIEEKLGAKYVEGRTVEFSKSFEETSPSTPIFFILSPGVNPLKDVETLGKKMGFTTDEQNFHNVSLGQGQEVVAEEAMDTAAQKGHWVILQNIHLVKKWLPALEKKLEHYSMGSHPDYRVFMSAEPAATAAAHIIPQSSIKITNEPPTGMMANLHKALDNFTQETLEMCTKEAEFKAILFSLCYFHAVVAERRKFGPQGWNKVYPFNVGDLNICVNVLYNYLEANSKVPWEDLRYLFGEIMYGGHITDDWDRRLCISYLEELMQPDLVDGELQLAPGFAAPPNTDFVGYHAYIDEMMPPESPYLYGLHPNAEIGFLTTTAENLFRVVFEMQPRDAGTSGGATVTREDKVKQIIDEILEKLPEEFNMAEIMGKVEERTPYVIVAFQECERMNYLTGELKRSLKELDLGLKGELTITFVMEELENSLFLDQVPQIWTQRAYPSLQGLTAWFADLLLRLRELDTWSTDFVLPSSVWLAGFFNPQSFLTAIMQSTARKNELPLDKMCLQCDVTKKQKEDFTSAPREGAYVHGLYMEGARWDSQTGFIMDSRLKELFPYMPVVNIRSPSTILLQAITQDKQDLRNTYECPIYKTRTRGPTYVWTFNLKTKDKPAKWTLAGVALLLQT</sequence>
<dbReference type="Pfam" id="PF12780">
    <property type="entry name" value="AAA_8"/>
    <property type="match status" value="1"/>
</dbReference>
<evidence type="ECO:0000256" key="12">
    <source>
        <dbReference type="ARBA" id="ARBA00023212"/>
    </source>
</evidence>
<dbReference type="EMBL" id="OD002370">
    <property type="protein sequence ID" value="CAD7405002.1"/>
    <property type="molecule type" value="Genomic_DNA"/>
</dbReference>
<dbReference type="GO" id="GO:0030286">
    <property type="term" value="C:dynein complex"/>
    <property type="evidence" value="ECO:0007669"/>
    <property type="project" value="UniProtKB-KW"/>
</dbReference>
<keyword evidence="3" id="KW-0963">Cytoplasm</keyword>
<dbReference type="PANTHER" id="PTHR45703">
    <property type="entry name" value="DYNEIN HEAVY CHAIN"/>
    <property type="match status" value="1"/>
</dbReference>
<dbReference type="GO" id="GO:0045505">
    <property type="term" value="F:dynein intermediate chain binding"/>
    <property type="evidence" value="ECO:0007669"/>
    <property type="project" value="InterPro"/>
</dbReference>
<evidence type="ECO:0000259" key="18">
    <source>
        <dbReference type="Pfam" id="PF12781"/>
    </source>
</evidence>
<evidence type="ECO:0000256" key="10">
    <source>
        <dbReference type="ARBA" id="ARBA00023069"/>
    </source>
</evidence>
<dbReference type="PANTHER" id="PTHR45703:SF8">
    <property type="entry name" value="DYNEINS HEAVY CHAIN"/>
    <property type="match status" value="1"/>
</dbReference>
<keyword evidence="5" id="KW-0677">Repeat</keyword>
<dbReference type="Gene3D" id="3.10.490.20">
    <property type="match status" value="1"/>
</dbReference>
<evidence type="ECO:0000256" key="8">
    <source>
        <dbReference type="ARBA" id="ARBA00023017"/>
    </source>
</evidence>
<keyword evidence="13" id="KW-0966">Cell projection</keyword>
<dbReference type="InterPro" id="IPR027417">
    <property type="entry name" value="P-loop_NTPase"/>
</dbReference>
<evidence type="ECO:0000256" key="13">
    <source>
        <dbReference type="ARBA" id="ARBA00023273"/>
    </source>
</evidence>
<dbReference type="FunFam" id="3.40.50.300:FF:000049">
    <property type="entry name" value="Dynein, axonemal, heavy chain 5"/>
    <property type="match status" value="1"/>
</dbReference>
<dbReference type="FunFam" id="1.10.8.720:FF:000002">
    <property type="entry name" value="Dynein heavy chain 9, axonemal"/>
    <property type="match status" value="1"/>
</dbReference>
<feature type="domain" description="Dynein heavy chain C-terminal" evidence="21">
    <location>
        <begin position="1779"/>
        <end position="2081"/>
    </location>
</feature>
<dbReference type="Pfam" id="PF18198">
    <property type="entry name" value="AAA_lid_11"/>
    <property type="match status" value="1"/>
</dbReference>
<dbReference type="FunFam" id="1.20.920.30:FF:000003">
    <property type="entry name" value="Dynein axonemal heavy chain 17"/>
    <property type="match status" value="1"/>
</dbReference>
<feature type="domain" description="Dynein heavy chain AAA lid" evidence="20">
    <location>
        <begin position="1636"/>
        <end position="1772"/>
    </location>
</feature>
<dbReference type="GO" id="GO:0007018">
    <property type="term" value="P:microtubule-based movement"/>
    <property type="evidence" value="ECO:0007669"/>
    <property type="project" value="InterPro"/>
</dbReference>
<dbReference type="Gene3D" id="6.10.140.1060">
    <property type="match status" value="1"/>
</dbReference>
<dbReference type="Gene3D" id="1.10.8.1220">
    <property type="match status" value="1"/>
</dbReference>
<feature type="coiled-coil region" evidence="14">
    <location>
        <begin position="639"/>
        <end position="676"/>
    </location>
</feature>
<dbReference type="InterPro" id="IPR041658">
    <property type="entry name" value="AAA_lid_11"/>
</dbReference>
<dbReference type="InterPro" id="IPR035706">
    <property type="entry name" value="AAA_9"/>
</dbReference>
<name>A0A7R9H1X4_TIMPO</name>
<keyword evidence="10" id="KW-0969">Cilium</keyword>
<dbReference type="Gene3D" id="1.20.1270.280">
    <property type="match status" value="1"/>
</dbReference>
<dbReference type="GO" id="GO:0051959">
    <property type="term" value="F:dynein light intermediate chain binding"/>
    <property type="evidence" value="ECO:0007669"/>
    <property type="project" value="InterPro"/>
</dbReference>
<evidence type="ECO:0000256" key="4">
    <source>
        <dbReference type="ARBA" id="ARBA00022701"/>
    </source>
</evidence>
<comment type="subcellular location">
    <subcellularLocation>
        <location evidence="1">Cytoplasm</location>
        <location evidence="1">Cytoskeleton</location>
        <location evidence="1">Cilium axoneme</location>
    </subcellularLocation>
</comment>
<keyword evidence="9 14" id="KW-0175">Coiled coil</keyword>
<feature type="coiled-coil region" evidence="14">
    <location>
        <begin position="1161"/>
        <end position="1237"/>
    </location>
</feature>
<evidence type="ECO:0000256" key="5">
    <source>
        <dbReference type="ARBA" id="ARBA00022737"/>
    </source>
</evidence>
<keyword evidence="6" id="KW-0547">Nucleotide-binding</keyword>
<dbReference type="InterPro" id="IPR041589">
    <property type="entry name" value="DNAH3_AAA_lid_1"/>
</dbReference>
<keyword evidence="11" id="KW-0505">Motor protein</keyword>
<dbReference type="InterPro" id="IPR004273">
    <property type="entry name" value="Dynein_heavy_D6_P-loop"/>
</dbReference>
<evidence type="ECO:0000259" key="20">
    <source>
        <dbReference type="Pfam" id="PF18198"/>
    </source>
</evidence>
<dbReference type="FunFam" id="1.20.1270.280:FF:000003">
    <property type="entry name" value="Dynein axonemal heavy chain 17"/>
    <property type="match status" value="1"/>
</dbReference>
<feature type="domain" description="Dynein heavy chain 3 AAA+ lid" evidence="19">
    <location>
        <begin position="226"/>
        <end position="322"/>
    </location>
</feature>
<dbReference type="Pfam" id="PF03028">
    <property type="entry name" value="Dynein_heavy"/>
    <property type="match status" value="1"/>
</dbReference>
<keyword evidence="7" id="KW-0067">ATP-binding</keyword>
<dbReference type="Gene3D" id="3.40.50.300">
    <property type="entry name" value="P-loop containing nucleotide triphosphate hydrolases"/>
    <property type="match status" value="3"/>
</dbReference>
<comment type="similarity">
    <text evidence="2">Belongs to the dynein heavy chain family.</text>
</comment>
<evidence type="ECO:0000259" key="19">
    <source>
        <dbReference type="Pfam" id="PF17857"/>
    </source>
</evidence>
<dbReference type="Pfam" id="PF12777">
    <property type="entry name" value="MT"/>
    <property type="match status" value="1"/>
</dbReference>
<evidence type="ECO:0008006" key="23">
    <source>
        <dbReference type="Google" id="ProtNLM"/>
    </source>
</evidence>
<evidence type="ECO:0000259" key="16">
    <source>
        <dbReference type="Pfam" id="PF12777"/>
    </source>
</evidence>
<evidence type="ECO:0000256" key="3">
    <source>
        <dbReference type="ARBA" id="ARBA00022490"/>
    </source>
</evidence>
<reference evidence="22" key="1">
    <citation type="submission" date="2020-11" db="EMBL/GenBank/DDBJ databases">
        <authorList>
            <person name="Tran Van P."/>
        </authorList>
    </citation>
    <scope>NUCLEOTIDE SEQUENCE</scope>
</reference>
<dbReference type="InterPro" id="IPR041228">
    <property type="entry name" value="Dynein_C"/>
</dbReference>
<keyword evidence="4" id="KW-0493">Microtubule</keyword>
<evidence type="ECO:0000256" key="2">
    <source>
        <dbReference type="ARBA" id="ARBA00008887"/>
    </source>
</evidence>
<dbReference type="FunFam" id="3.10.490.20:FF:000002">
    <property type="entry name" value="Dynein axonemal heavy chain 17"/>
    <property type="match status" value="1"/>
</dbReference>
<dbReference type="Pfam" id="PF12781">
    <property type="entry name" value="AAA_9"/>
    <property type="match status" value="1"/>
</dbReference>
<feature type="coiled-coil region" evidence="14">
    <location>
        <begin position="862"/>
        <end position="917"/>
    </location>
</feature>
<dbReference type="InterPro" id="IPR024317">
    <property type="entry name" value="Dynein_heavy_chain_D4_dom"/>
</dbReference>
<evidence type="ECO:0000256" key="14">
    <source>
        <dbReference type="SAM" id="Coils"/>
    </source>
</evidence>
<proteinExistence type="inferred from homology"/>
<dbReference type="InterPro" id="IPR043160">
    <property type="entry name" value="Dynein_C_barrel"/>
</dbReference>
<dbReference type="Pfam" id="PF17857">
    <property type="entry name" value="AAA_lid_1"/>
    <property type="match status" value="1"/>
</dbReference>
<evidence type="ECO:0000259" key="17">
    <source>
        <dbReference type="Pfam" id="PF12780"/>
    </source>
</evidence>
<feature type="domain" description="Dynein heavy chain ATP-binding dynein motor region" evidence="18">
    <location>
        <begin position="1011"/>
        <end position="1227"/>
    </location>
</feature>
<dbReference type="Gene3D" id="1.20.920.20">
    <property type="match status" value="1"/>
</dbReference>
<dbReference type="Pfam" id="PF12775">
    <property type="entry name" value="AAA_7"/>
    <property type="match status" value="1"/>
</dbReference>
<dbReference type="FunFam" id="3.40.50.300:FF:000411">
    <property type="entry name" value="dynein heavy chain 17, axonemal"/>
    <property type="match status" value="1"/>
</dbReference>
<evidence type="ECO:0000259" key="21">
    <source>
        <dbReference type="Pfam" id="PF18199"/>
    </source>
</evidence>
<evidence type="ECO:0000256" key="6">
    <source>
        <dbReference type="ARBA" id="ARBA00022741"/>
    </source>
</evidence>
<protein>
    <recommendedName>
        <fullName evidence="23">Dynein heavy chain</fullName>
    </recommendedName>
</protein>
<evidence type="ECO:0000256" key="9">
    <source>
        <dbReference type="ARBA" id="ARBA00023054"/>
    </source>
</evidence>
<evidence type="ECO:0000313" key="22">
    <source>
        <dbReference type="EMBL" id="CAD7405002.1"/>
    </source>
</evidence>
<dbReference type="Gene3D" id="1.20.920.30">
    <property type="match status" value="1"/>
</dbReference>
<dbReference type="Pfam" id="PF18199">
    <property type="entry name" value="Dynein_C"/>
    <property type="match status" value="1"/>
</dbReference>
<dbReference type="InterPro" id="IPR042219">
    <property type="entry name" value="AAA_lid_11_sf"/>
</dbReference>
<dbReference type="GO" id="GO:0008569">
    <property type="term" value="F:minus-end-directed microtubule motor activity"/>
    <property type="evidence" value="ECO:0007669"/>
    <property type="project" value="InterPro"/>
</dbReference>
<dbReference type="FunFam" id="3.40.50.300:FF:001810">
    <property type="entry name" value="Cytoplasmic dynein 2 heavy chain 1"/>
    <property type="match status" value="1"/>
</dbReference>
<feature type="domain" description="Dynein heavy chain AAA module D4" evidence="17">
    <location>
        <begin position="368"/>
        <end position="627"/>
    </location>
</feature>
<evidence type="ECO:0000256" key="11">
    <source>
        <dbReference type="ARBA" id="ARBA00023175"/>
    </source>
</evidence>
<organism evidence="22">
    <name type="scientific">Timema poppense</name>
    <name type="common">Walking stick</name>
    <dbReference type="NCBI Taxonomy" id="170557"/>
    <lineage>
        <taxon>Eukaryota</taxon>
        <taxon>Metazoa</taxon>
        <taxon>Ecdysozoa</taxon>
        <taxon>Arthropoda</taxon>
        <taxon>Hexapoda</taxon>
        <taxon>Insecta</taxon>
        <taxon>Pterygota</taxon>
        <taxon>Neoptera</taxon>
        <taxon>Polyneoptera</taxon>
        <taxon>Phasmatodea</taxon>
        <taxon>Timematodea</taxon>
        <taxon>Timematoidea</taxon>
        <taxon>Timematidae</taxon>
        <taxon>Timema</taxon>
    </lineage>
</organism>
<keyword evidence="12" id="KW-0206">Cytoskeleton</keyword>
<evidence type="ECO:0000259" key="15">
    <source>
        <dbReference type="Pfam" id="PF03028"/>
    </source>
</evidence>
<dbReference type="FunFam" id="1.10.8.1220:FF:000001">
    <property type="entry name" value="Dynein axonemal heavy chain 5"/>
    <property type="match status" value="1"/>
</dbReference>
<evidence type="ECO:0000256" key="1">
    <source>
        <dbReference type="ARBA" id="ARBA00004430"/>
    </source>
</evidence>
<dbReference type="FunFam" id="1.20.920.20:FF:000003">
    <property type="entry name" value="Dynein axonemal heavy chain 17"/>
    <property type="match status" value="1"/>
</dbReference>
<accession>A0A7R9H1X4</accession>
<dbReference type="InterPro" id="IPR024743">
    <property type="entry name" value="Dynein_HC_stalk"/>
</dbReference>
<gene>
    <name evidence="22" type="ORF">TPSB3V08_LOCUS4770</name>
</gene>
<dbReference type="InterPro" id="IPR026983">
    <property type="entry name" value="DHC"/>
</dbReference>
<dbReference type="GO" id="GO:0005874">
    <property type="term" value="C:microtubule"/>
    <property type="evidence" value="ECO:0007669"/>
    <property type="project" value="UniProtKB-KW"/>
</dbReference>
<feature type="domain" description="Dynein heavy chain coiled coil stalk" evidence="16">
    <location>
        <begin position="640"/>
        <end position="983"/>
    </location>
</feature>
<evidence type="ECO:0000256" key="7">
    <source>
        <dbReference type="ARBA" id="ARBA00022840"/>
    </source>
</evidence>
<dbReference type="GO" id="GO:0005930">
    <property type="term" value="C:axoneme"/>
    <property type="evidence" value="ECO:0007669"/>
    <property type="project" value="UniProtKB-SubCell"/>
</dbReference>